<dbReference type="EMBL" id="HBUE01095957">
    <property type="protein sequence ID" value="CAG6483345.1"/>
    <property type="molecule type" value="Transcribed_RNA"/>
</dbReference>
<evidence type="ECO:0000256" key="1">
    <source>
        <dbReference type="SAM" id="MobiDB-lite"/>
    </source>
</evidence>
<feature type="compositionally biased region" description="Basic residues" evidence="1">
    <location>
        <begin position="93"/>
        <end position="102"/>
    </location>
</feature>
<evidence type="ECO:0000313" key="2">
    <source>
        <dbReference type="EMBL" id="CAG6483345.1"/>
    </source>
</evidence>
<accession>A0A8D8FUC1</accession>
<feature type="region of interest" description="Disordered" evidence="1">
    <location>
        <begin position="78"/>
        <end position="102"/>
    </location>
</feature>
<reference evidence="2" key="1">
    <citation type="submission" date="2021-05" db="EMBL/GenBank/DDBJ databases">
        <authorList>
            <person name="Alioto T."/>
            <person name="Alioto T."/>
            <person name="Gomez Garrido J."/>
        </authorList>
    </citation>
    <scope>NUCLEOTIDE SEQUENCE</scope>
</reference>
<name>A0A8D8FUC1_CULPI</name>
<organism evidence="2">
    <name type="scientific">Culex pipiens</name>
    <name type="common">House mosquito</name>
    <dbReference type="NCBI Taxonomy" id="7175"/>
    <lineage>
        <taxon>Eukaryota</taxon>
        <taxon>Metazoa</taxon>
        <taxon>Ecdysozoa</taxon>
        <taxon>Arthropoda</taxon>
        <taxon>Hexapoda</taxon>
        <taxon>Insecta</taxon>
        <taxon>Pterygota</taxon>
        <taxon>Neoptera</taxon>
        <taxon>Endopterygota</taxon>
        <taxon>Diptera</taxon>
        <taxon>Nematocera</taxon>
        <taxon>Culicoidea</taxon>
        <taxon>Culicidae</taxon>
        <taxon>Culicinae</taxon>
        <taxon>Culicini</taxon>
        <taxon>Culex</taxon>
        <taxon>Culex</taxon>
    </lineage>
</organism>
<protein>
    <submittedName>
        <fullName evidence="2">(northern house mosquito) hypothetical protein</fullName>
    </submittedName>
</protein>
<dbReference type="AlphaFoldDB" id="A0A8D8FUC1"/>
<proteinExistence type="predicted"/>
<sequence length="102" mass="11409">MCQLSAILLFRKAEKNSKTDSSENTRISQQKQLNWVFCNQVSPKEKSKPRMVASATELVQESFSPASAMKVTNARNGMVESMPPEGHAAGGKSNRRLRRPMR</sequence>